<gene>
    <name evidence="1" type="ORF">M9H77_05842</name>
</gene>
<comment type="caution">
    <text evidence="1">The sequence shown here is derived from an EMBL/GenBank/DDBJ whole genome shotgun (WGS) entry which is preliminary data.</text>
</comment>
<sequence>MAVALTGTTRWLYGGSRLRFYSSSQEKIYLRSPSNLRISCLSAPSELIENTELELKSEYKPGLFDDLFLHLFRSKMVQETGWDSGKPGYDGLIEVANRLMIGRTNSEAKEASIRVLRSLFPPLILELYRILVAPLGGGRVAAEMVARVTALTCKWLMGPCEVNTVDLHDETSWTSGVLVERCKYLEESKCVGICINTCKLPTQSFFKDYMGVNLVMEPNFSDYSCQLKFGVLPPQPENDSAMKEPCLEICPNATPSRRVSSLNNTKCPKA</sequence>
<dbReference type="EMBL" id="CM044702">
    <property type="protein sequence ID" value="KAI5674892.1"/>
    <property type="molecule type" value="Genomic_DNA"/>
</dbReference>
<evidence type="ECO:0000313" key="2">
    <source>
        <dbReference type="Proteomes" id="UP001060085"/>
    </source>
</evidence>
<protein>
    <submittedName>
        <fullName evidence="1">Uncharacterized protein</fullName>
    </submittedName>
</protein>
<dbReference type="Proteomes" id="UP001060085">
    <property type="component" value="Linkage Group LG02"/>
</dbReference>
<organism evidence="1 2">
    <name type="scientific">Catharanthus roseus</name>
    <name type="common">Madagascar periwinkle</name>
    <name type="synonym">Vinca rosea</name>
    <dbReference type="NCBI Taxonomy" id="4058"/>
    <lineage>
        <taxon>Eukaryota</taxon>
        <taxon>Viridiplantae</taxon>
        <taxon>Streptophyta</taxon>
        <taxon>Embryophyta</taxon>
        <taxon>Tracheophyta</taxon>
        <taxon>Spermatophyta</taxon>
        <taxon>Magnoliopsida</taxon>
        <taxon>eudicotyledons</taxon>
        <taxon>Gunneridae</taxon>
        <taxon>Pentapetalae</taxon>
        <taxon>asterids</taxon>
        <taxon>lamiids</taxon>
        <taxon>Gentianales</taxon>
        <taxon>Apocynaceae</taxon>
        <taxon>Rauvolfioideae</taxon>
        <taxon>Vinceae</taxon>
        <taxon>Catharanthinae</taxon>
        <taxon>Catharanthus</taxon>
    </lineage>
</organism>
<name>A0ACC0BQL9_CATRO</name>
<evidence type="ECO:0000313" key="1">
    <source>
        <dbReference type="EMBL" id="KAI5674892.1"/>
    </source>
</evidence>
<accession>A0ACC0BQL9</accession>
<reference evidence="2" key="1">
    <citation type="journal article" date="2023" name="Nat. Plants">
        <title>Single-cell RNA sequencing provides a high-resolution roadmap for understanding the multicellular compartmentation of specialized metabolism.</title>
        <authorList>
            <person name="Sun S."/>
            <person name="Shen X."/>
            <person name="Li Y."/>
            <person name="Li Y."/>
            <person name="Wang S."/>
            <person name="Li R."/>
            <person name="Zhang H."/>
            <person name="Shen G."/>
            <person name="Guo B."/>
            <person name="Wei J."/>
            <person name="Xu J."/>
            <person name="St-Pierre B."/>
            <person name="Chen S."/>
            <person name="Sun C."/>
        </authorList>
    </citation>
    <scope>NUCLEOTIDE SEQUENCE [LARGE SCALE GENOMIC DNA]</scope>
</reference>
<proteinExistence type="predicted"/>
<keyword evidence="2" id="KW-1185">Reference proteome</keyword>